<dbReference type="AlphaFoldDB" id="A0A8D9G1M1"/>
<dbReference type="EMBL" id="LS974625">
    <property type="protein sequence ID" value="CAG7865738.1"/>
    <property type="molecule type" value="Genomic_DNA"/>
</dbReference>
<dbReference type="Gramene" id="A09p62050.2_BraZ1">
    <property type="protein sequence ID" value="A09p62050.2_BraZ1.CDS"/>
    <property type="gene ID" value="A09g62050.2_BraZ1"/>
</dbReference>
<proteinExistence type="predicted"/>
<evidence type="ECO:0000313" key="1">
    <source>
        <dbReference type="EMBL" id="CAG7865738.1"/>
    </source>
</evidence>
<feature type="non-terminal residue" evidence="1">
    <location>
        <position position="37"/>
    </location>
</feature>
<dbReference type="Proteomes" id="UP000694005">
    <property type="component" value="Chromosome A09"/>
</dbReference>
<sequence length="37" mass="4501">MKGNRRLPCNHFTSGFCINLKKPGLYYGNHEQEQWWF</sequence>
<evidence type="ECO:0000313" key="2">
    <source>
        <dbReference type="Proteomes" id="UP000694005"/>
    </source>
</evidence>
<name>A0A8D9G1M1_BRACM</name>
<accession>A0A8D9G1M1</accession>
<organism evidence="1 2">
    <name type="scientific">Brassica campestris</name>
    <name type="common">Field mustard</name>
    <dbReference type="NCBI Taxonomy" id="3711"/>
    <lineage>
        <taxon>Eukaryota</taxon>
        <taxon>Viridiplantae</taxon>
        <taxon>Streptophyta</taxon>
        <taxon>Embryophyta</taxon>
        <taxon>Tracheophyta</taxon>
        <taxon>Spermatophyta</taxon>
        <taxon>Magnoliopsida</taxon>
        <taxon>eudicotyledons</taxon>
        <taxon>Gunneridae</taxon>
        <taxon>Pentapetalae</taxon>
        <taxon>rosids</taxon>
        <taxon>malvids</taxon>
        <taxon>Brassicales</taxon>
        <taxon>Brassicaceae</taxon>
        <taxon>Brassiceae</taxon>
        <taxon>Brassica</taxon>
    </lineage>
</organism>
<reference evidence="1 2" key="1">
    <citation type="submission" date="2021-07" db="EMBL/GenBank/DDBJ databases">
        <authorList>
            <consortium name="Genoscope - CEA"/>
            <person name="William W."/>
        </authorList>
    </citation>
    <scope>NUCLEOTIDE SEQUENCE [LARGE SCALE GENOMIC DNA]</scope>
</reference>
<protein>
    <submittedName>
        <fullName evidence="1">Uncharacterized protein</fullName>
    </submittedName>
</protein>
<gene>
    <name evidence="1" type="ORF">BRAPAZ1V2_A09P62050.2</name>
</gene>